<accession>A0ABP1AXT6</accession>
<evidence type="ECO:0000313" key="1">
    <source>
        <dbReference type="EMBL" id="CAK9867090.1"/>
    </source>
</evidence>
<gene>
    <name evidence="1" type="ORF">CSSPJE1EN2_LOCUS10085</name>
</gene>
<evidence type="ECO:0000313" key="2">
    <source>
        <dbReference type="Proteomes" id="UP001497522"/>
    </source>
</evidence>
<proteinExistence type="predicted"/>
<reference evidence="1" key="1">
    <citation type="submission" date="2024-03" db="EMBL/GenBank/DDBJ databases">
        <authorList>
            <consortium name="ELIXIR-Norway"/>
            <consortium name="Elixir Norway"/>
        </authorList>
    </citation>
    <scope>NUCLEOTIDE SEQUENCE</scope>
</reference>
<dbReference type="Proteomes" id="UP001497522">
    <property type="component" value="Chromosome 17"/>
</dbReference>
<organism evidence="1 2">
    <name type="scientific">Sphagnum jensenii</name>
    <dbReference type="NCBI Taxonomy" id="128206"/>
    <lineage>
        <taxon>Eukaryota</taxon>
        <taxon>Viridiplantae</taxon>
        <taxon>Streptophyta</taxon>
        <taxon>Embryophyta</taxon>
        <taxon>Bryophyta</taxon>
        <taxon>Sphagnophytina</taxon>
        <taxon>Sphagnopsida</taxon>
        <taxon>Sphagnales</taxon>
        <taxon>Sphagnaceae</taxon>
        <taxon>Sphagnum</taxon>
    </lineage>
</organism>
<keyword evidence="2" id="KW-1185">Reference proteome</keyword>
<dbReference type="EMBL" id="OZ023718">
    <property type="protein sequence ID" value="CAK9867090.1"/>
    <property type="molecule type" value="Genomic_DNA"/>
</dbReference>
<protein>
    <submittedName>
        <fullName evidence="1">Uncharacterized protein</fullName>
    </submittedName>
</protein>
<name>A0ABP1AXT6_9BRYO</name>
<sequence length="122" mass="13564">MDVARVLKGDLYQEFRKEEGLEDLQASARVFSDTGGADVVSGAKLVCKSTKRDHNHYSSEDDVTFVPVSQQNGSLTHQKVNVSHITAVNEFPTRKEDALNDAPVPQDFVCIFCSLDFVFLEL</sequence>